<dbReference type="RefSeq" id="XP_002185713.1">
    <property type="nucleotide sequence ID" value="XM_002185677.1"/>
</dbReference>
<name>B5Y3T4_PHATC</name>
<dbReference type="GeneID" id="7204545"/>
<proteinExistence type="predicted"/>
<dbReference type="Proteomes" id="UP000000759">
    <property type="component" value="Chromosome 11"/>
</dbReference>
<reference evidence="3" key="2">
    <citation type="submission" date="2008-08" db="EMBL/GenBank/DDBJ databases">
        <authorList>
            <consortium name="Diatom Consortium"/>
            <person name="Grigoriev I."/>
            <person name="Grimwood J."/>
            <person name="Kuo A."/>
            <person name="Otillar R.P."/>
            <person name="Salamov A."/>
            <person name="Detter J.C."/>
            <person name="Lindquist E."/>
            <person name="Shapiro H."/>
            <person name="Lucas S."/>
            <person name="Glavina del Rio T."/>
            <person name="Pitluck S."/>
            <person name="Rokhsar D."/>
            <person name="Bowler C."/>
        </authorList>
    </citation>
    <scope>GENOME REANNOTATION</scope>
    <source>
        <strain evidence="3">CCAP 1055/1</strain>
    </source>
</reference>
<dbReference type="OrthoDB" id="46899at2759"/>
<keyword evidence="3" id="KW-1185">Reference proteome</keyword>
<dbReference type="AlphaFoldDB" id="B5Y3T4"/>
<organism evidence="2 3">
    <name type="scientific">Phaeodactylum tricornutum (strain CCAP 1055/1)</name>
    <dbReference type="NCBI Taxonomy" id="556484"/>
    <lineage>
        <taxon>Eukaryota</taxon>
        <taxon>Sar</taxon>
        <taxon>Stramenopiles</taxon>
        <taxon>Ochrophyta</taxon>
        <taxon>Bacillariophyta</taxon>
        <taxon>Bacillariophyceae</taxon>
        <taxon>Bacillariophycidae</taxon>
        <taxon>Naviculales</taxon>
        <taxon>Phaeodactylaceae</taxon>
        <taxon>Phaeodactylum</taxon>
    </lineage>
</organism>
<accession>B5Y3T4</accession>
<evidence type="ECO:0000256" key="1">
    <source>
        <dbReference type="SAM" id="MobiDB-lite"/>
    </source>
</evidence>
<dbReference type="PaxDb" id="2850-Phatr46796"/>
<protein>
    <submittedName>
        <fullName evidence="2">Uncharacterized protein</fullName>
    </submittedName>
</protein>
<gene>
    <name evidence="2" type="ORF">PHATR_46796</name>
</gene>
<sequence length="609" mass="65766">MATLLNIVEATDKNMAGILESQGGMKRKQNLDSGSGYTAMTKIVSAVPFSAKVSVADGTLSAESSISDNDALITTPLEQNENAKAIGDTRSSTVSVVLDGHVVCGEDSIRDSSSHEQPSHTLHFTGESSSSGPSKRKVSFSESDRRGPAKKRHRDGLVVARNLHTIAPAPKATVLLASPTDVSVLSPLHIFIRQNIEVFSASQVEMSQPAPGRKHPIQLHQIGLRCIHCRHLPPRDRVKRAVCYPSSVGRVYHSVSDMKFDHFSGCKGLPDAVRAQFFDLKAGSREKRAKSSPVKVAGCSTSTAQYYHDTACEMGMVDGPGGVFMSKSVPLCESPKKVIDLDNAPVKAESPASSARDGLSLVTAKTFSQSLQDLALHRQITEVVLAQQVLAPYFLSLMTNRCLETKLPKNIVSPPPGFASSLVLSSPTDEQFLNPLHCFVRRHIEIFSATKDDIAAPSPGRKSRVVLGQVGIRCIHCACLPIKERVKRAVCYPPAISGVYHSVSNMKFDHFGNCRGLPEAARVEFSALRASHGRRNTGAPKASTRGISNSTAQYYYDSAVRMGLVDSTEGIRLNKETTAVSRQERTRDIPDGISALVIAANDPNVQATY</sequence>
<dbReference type="HOGENOM" id="CLU_448706_0_0_1"/>
<dbReference type="EMBL" id="CP001141">
    <property type="protein sequence ID" value="ACI65183.1"/>
    <property type="molecule type" value="Genomic_DNA"/>
</dbReference>
<evidence type="ECO:0000313" key="3">
    <source>
        <dbReference type="Proteomes" id="UP000000759"/>
    </source>
</evidence>
<evidence type="ECO:0000313" key="2">
    <source>
        <dbReference type="EMBL" id="ACI65183.1"/>
    </source>
</evidence>
<feature type="region of interest" description="Disordered" evidence="1">
    <location>
        <begin position="107"/>
        <end position="156"/>
    </location>
</feature>
<feature type="compositionally biased region" description="Basic and acidic residues" evidence="1">
    <location>
        <begin position="107"/>
        <end position="118"/>
    </location>
</feature>
<reference evidence="2 3" key="1">
    <citation type="journal article" date="2008" name="Nature">
        <title>The Phaeodactylum genome reveals the evolutionary history of diatom genomes.</title>
        <authorList>
            <person name="Bowler C."/>
            <person name="Allen A.E."/>
            <person name="Badger J.H."/>
            <person name="Grimwood J."/>
            <person name="Jabbari K."/>
            <person name="Kuo A."/>
            <person name="Maheswari U."/>
            <person name="Martens C."/>
            <person name="Maumus F."/>
            <person name="Otillar R.P."/>
            <person name="Rayko E."/>
            <person name="Salamov A."/>
            <person name="Vandepoele K."/>
            <person name="Beszteri B."/>
            <person name="Gruber A."/>
            <person name="Heijde M."/>
            <person name="Katinka M."/>
            <person name="Mock T."/>
            <person name="Valentin K."/>
            <person name="Verret F."/>
            <person name="Berges J.A."/>
            <person name="Brownlee C."/>
            <person name="Cadoret J.P."/>
            <person name="Chiovitti A."/>
            <person name="Choi C.J."/>
            <person name="Coesel S."/>
            <person name="De Martino A."/>
            <person name="Detter J.C."/>
            <person name="Durkin C."/>
            <person name="Falciatore A."/>
            <person name="Fournet J."/>
            <person name="Haruta M."/>
            <person name="Huysman M.J."/>
            <person name="Jenkins B.D."/>
            <person name="Jiroutova K."/>
            <person name="Jorgensen R.E."/>
            <person name="Joubert Y."/>
            <person name="Kaplan A."/>
            <person name="Kroger N."/>
            <person name="Kroth P.G."/>
            <person name="La Roche J."/>
            <person name="Lindquist E."/>
            <person name="Lommer M."/>
            <person name="Martin-Jezequel V."/>
            <person name="Lopez P.J."/>
            <person name="Lucas S."/>
            <person name="Mangogna M."/>
            <person name="McGinnis K."/>
            <person name="Medlin L.K."/>
            <person name="Montsant A."/>
            <person name="Oudot-Le Secq M.P."/>
            <person name="Napoli C."/>
            <person name="Obornik M."/>
            <person name="Parker M.S."/>
            <person name="Petit J.L."/>
            <person name="Porcel B.M."/>
            <person name="Poulsen N."/>
            <person name="Robison M."/>
            <person name="Rychlewski L."/>
            <person name="Rynearson T.A."/>
            <person name="Schmutz J."/>
            <person name="Shapiro H."/>
            <person name="Siaut M."/>
            <person name="Stanley M."/>
            <person name="Sussman M.R."/>
            <person name="Taylor A.R."/>
            <person name="Vardi A."/>
            <person name="von Dassow P."/>
            <person name="Vyverman W."/>
            <person name="Willis A."/>
            <person name="Wyrwicz L.S."/>
            <person name="Rokhsar D.S."/>
            <person name="Weissenbach J."/>
            <person name="Armbrust E.V."/>
            <person name="Green B.R."/>
            <person name="Van de Peer Y."/>
            <person name="Grigoriev I.V."/>
        </authorList>
    </citation>
    <scope>NUCLEOTIDE SEQUENCE [LARGE SCALE GENOMIC DNA]</scope>
    <source>
        <strain evidence="2 3">CCAP 1055/1</strain>
    </source>
</reference>
<dbReference type="InParanoid" id="B5Y3T4"/>
<dbReference type="KEGG" id="pti:PHATR_46796"/>